<dbReference type="RefSeq" id="WP_114004219.1">
    <property type="nucleotide sequence ID" value="NZ_QGDC01000002.1"/>
</dbReference>
<name>A0A367GRW5_9SPHI</name>
<evidence type="ECO:0000313" key="2">
    <source>
        <dbReference type="EMBL" id="RCH56182.1"/>
    </source>
</evidence>
<feature type="transmembrane region" description="Helical" evidence="1">
    <location>
        <begin position="40"/>
        <end position="57"/>
    </location>
</feature>
<proteinExistence type="predicted"/>
<keyword evidence="1" id="KW-0812">Transmembrane</keyword>
<keyword evidence="1" id="KW-1133">Transmembrane helix</keyword>
<dbReference type="EMBL" id="QGDC01000002">
    <property type="protein sequence ID" value="RCH56182.1"/>
    <property type="molecule type" value="Genomic_DNA"/>
</dbReference>
<reference evidence="2 3" key="1">
    <citation type="submission" date="2018-05" db="EMBL/GenBank/DDBJ databases">
        <title>Mucilaginibacter hurinus sp. nov., isolated from briquette warehouse soil.</title>
        <authorList>
            <person name="Choi L."/>
        </authorList>
    </citation>
    <scope>NUCLEOTIDE SEQUENCE [LARGE SCALE GENOMIC DNA]</scope>
    <source>
        <strain evidence="2 3">ZR32</strain>
    </source>
</reference>
<feature type="transmembrane region" description="Helical" evidence="1">
    <location>
        <begin position="7"/>
        <end position="28"/>
    </location>
</feature>
<evidence type="ECO:0000313" key="3">
    <source>
        <dbReference type="Proteomes" id="UP000253209"/>
    </source>
</evidence>
<organism evidence="2 3">
    <name type="scientific">Mucilaginibacter hurinus</name>
    <dbReference type="NCBI Taxonomy" id="2201324"/>
    <lineage>
        <taxon>Bacteria</taxon>
        <taxon>Pseudomonadati</taxon>
        <taxon>Bacteroidota</taxon>
        <taxon>Sphingobacteriia</taxon>
        <taxon>Sphingobacteriales</taxon>
        <taxon>Sphingobacteriaceae</taxon>
        <taxon>Mucilaginibacter</taxon>
    </lineage>
</organism>
<dbReference type="OrthoDB" id="769853at2"/>
<evidence type="ECO:0000256" key="1">
    <source>
        <dbReference type="SAM" id="Phobius"/>
    </source>
</evidence>
<accession>A0A367GRW5</accession>
<dbReference type="AlphaFoldDB" id="A0A367GRW5"/>
<comment type="caution">
    <text evidence="2">The sequence shown here is derived from an EMBL/GenBank/DDBJ whole genome shotgun (WGS) entry which is preliminary data.</text>
</comment>
<gene>
    <name evidence="2" type="ORF">DJ568_05435</name>
</gene>
<keyword evidence="1" id="KW-0472">Membrane</keyword>
<protein>
    <submittedName>
        <fullName evidence="2">Uncharacterized protein</fullName>
    </submittedName>
</protein>
<keyword evidence="3" id="KW-1185">Reference proteome</keyword>
<sequence length="88" mass="10108">MKFRITPLNFATAFFIVLCVYIAIYGAGITGADYKNWSTTIIWIFALFAFVVAFLDVTLRNFFPDTKTLWLVELSFITLVIVIFLLVK</sequence>
<dbReference type="Proteomes" id="UP000253209">
    <property type="component" value="Unassembled WGS sequence"/>
</dbReference>
<feature type="transmembrane region" description="Helical" evidence="1">
    <location>
        <begin position="69"/>
        <end position="87"/>
    </location>
</feature>